<name>A0A411Z5H3_9RHOB</name>
<dbReference type="SMART" id="SM00287">
    <property type="entry name" value="SH3b"/>
    <property type="match status" value="1"/>
</dbReference>
<sequence>MIRLLLLLCAGIFVTLQIGGQDRGQTRFGLMAAEKVPVPAPTVRVAETAPVQASSGAGIVPVVFAPAQPLIKPVAQPKAVVPVEAAVTVAEDVKYVTGRSVNVRSGPSTQNAVVGRLTRGEAVSVISDEGNGWARVRVEGDGIDGYMAISFLADAP</sequence>
<comment type="caution">
    <text evidence="2">The sequence shown here is derived from an EMBL/GenBank/DDBJ whole genome shotgun (WGS) entry which is preliminary data.</text>
</comment>
<dbReference type="Gene3D" id="2.30.30.40">
    <property type="entry name" value="SH3 Domains"/>
    <property type="match status" value="1"/>
</dbReference>
<protein>
    <submittedName>
        <fullName evidence="2">SH3 domain-containing protein</fullName>
    </submittedName>
</protein>
<dbReference type="Proteomes" id="UP000284547">
    <property type="component" value="Unassembled WGS sequence"/>
</dbReference>
<evidence type="ECO:0000259" key="1">
    <source>
        <dbReference type="PROSITE" id="PS51781"/>
    </source>
</evidence>
<dbReference type="EMBL" id="QWEY01000002">
    <property type="protein sequence ID" value="RGP38311.1"/>
    <property type="molecule type" value="Genomic_DNA"/>
</dbReference>
<dbReference type="Pfam" id="PF08239">
    <property type="entry name" value="SH3_3"/>
    <property type="match status" value="1"/>
</dbReference>
<gene>
    <name evidence="2" type="ORF">D1012_05660</name>
</gene>
<accession>A0A411Z5H3</accession>
<proteinExistence type="predicted"/>
<evidence type="ECO:0000313" key="3">
    <source>
        <dbReference type="Proteomes" id="UP000284547"/>
    </source>
</evidence>
<dbReference type="PROSITE" id="PS51781">
    <property type="entry name" value="SH3B"/>
    <property type="match status" value="1"/>
</dbReference>
<feature type="domain" description="SH3b" evidence="1">
    <location>
        <begin position="91"/>
        <end position="156"/>
    </location>
</feature>
<dbReference type="OrthoDB" id="7857759at2"/>
<dbReference type="RefSeq" id="WP_118150359.1">
    <property type="nucleotide sequence ID" value="NZ_QWEY01000002.1"/>
</dbReference>
<keyword evidence="3" id="KW-1185">Reference proteome</keyword>
<dbReference type="InterPro" id="IPR003646">
    <property type="entry name" value="SH3-like_bac-type"/>
</dbReference>
<organism evidence="2 3">
    <name type="scientific">Pseudotabrizicola alkalilacus</name>
    <dbReference type="NCBI Taxonomy" id="2305252"/>
    <lineage>
        <taxon>Bacteria</taxon>
        <taxon>Pseudomonadati</taxon>
        <taxon>Pseudomonadota</taxon>
        <taxon>Alphaproteobacteria</taxon>
        <taxon>Rhodobacterales</taxon>
        <taxon>Paracoccaceae</taxon>
        <taxon>Pseudotabrizicola</taxon>
    </lineage>
</organism>
<evidence type="ECO:0000313" key="2">
    <source>
        <dbReference type="EMBL" id="RGP38311.1"/>
    </source>
</evidence>
<reference evidence="2 3" key="1">
    <citation type="submission" date="2018-08" db="EMBL/GenBank/DDBJ databases">
        <title>Flavobacterium tibetense sp. nov., isolated from a wetland YonghuCo on Tibetan Plateau.</title>
        <authorList>
            <person name="Phurbu D."/>
            <person name="Lu H."/>
            <person name="Xing P."/>
        </authorList>
    </citation>
    <scope>NUCLEOTIDE SEQUENCE [LARGE SCALE GENOMIC DNA]</scope>
    <source>
        <strain evidence="2 3">DJC</strain>
    </source>
</reference>
<dbReference type="AlphaFoldDB" id="A0A411Z5H3"/>